<name>A0ABV4BBN6_9GAMM</name>
<comment type="subunit">
    <text evidence="2 5">Homopentamer.</text>
</comment>
<dbReference type="InterPro" id="IPR010810">
    <property type="entry name" value="Flagellin_hook_IN_motif"/>
</dbReference>
<dbReference type="PANTHER" id="PTHR30288:SF0">
    <property type="entry name" value="FLAGELLAR HOOK-ASSOCIATED PROTEIN 2"/>
    <property type="match status" value="1"/>
</dbReference>
<evidence type="ECO:0000256" key="4">
    <source>
        <dbReference type="ARBA" id="ARBA00023143"/>
    </source>
</evidence>
<keyword evidence="8" id="KW-0966">Cell projection</keyword>
<keyword evidence="8" id="KW-0282">Flagellum</keyword>
<sequence>MATITAMGMGSGLDIAGLVSQLVKAEGGPVTQRLDRQQRQASAELSALGSLKSALASLQTSLKGLADANGARPMSASSSHEALFSAVADGQAVGGQYQLEIVRLAQRHKLGTELIDKGQTFGGAAGDQLTIATGGAEFTLDLATAKTLAEIRDAINRAADNPGVTASLLRVDADNEILVLSAADTGQANAVTVTETFAGGPSLGLTTANRDAAGKPLTDLAELDALIRIDGIEIARTGNQLADVLDGVRIELGQAEPGTLAALEVVPDHQADVAAIKGFVDQYNALMDTLGRLAGFRGVGAEQPPLYGDAAARGLGSRLRTELSRSADGSPFGQSGLAEIGIQLGSDGKLTLDAGKLESALAADRDGVSRVFGSEEGLATRLGALLEAHLQRGGILDTRTDGLKGRLDRIAGAREALERRLEVIETRYRQQFLAMDVLVGRLQNTSSFLSQQLTALNSIHQQAR</sequence>
<evidence type="ECO:0000259" key="6">
    <source>
        <dbReference type="Pfam" id="PF02465"/>
    </source>
</evidence>
<dbReference type="Pfam" id="PF07196">
    <property type="entry name" value="Flagellin_IN"/>
    <property type="match status" value="1"/>
</dbReference>
<organism evidence="8 9">
    <name type="scientific">Thioalkalicoccus limnaeus</name>
    <dbReference type="NCBI Taxonomy" id="120681"/>
    <lineage>
        <taxon>Bacteria</taxon>
        <taxon>Pseudomonadati</taxon>
        <taxon>Pseudomonadota</taxon>
        <taxon>Gammaproteobacteria</taxon>
        <taxon>Chromatiales</taxon>
        <taxon>Chromatiaceae</taxon>
        <taxon>Thioalkalicoccus</taxon>
    </lineage>
</organism>
<evidence type="ECO:0000256" key="2">
    <source>
        <dbReference type="ARBA" id="ARBA00011255"/>
    </source>
</evidence>
<feature type="domain" description="Flagellar hook-associated protein 2 N-terminal" evidence="6">
    <location>
        <begin position="11"/>
        <end position="108"/>
    </location>
</feature>
<evidence type="ECO:0000313" key="9">
    <source>
        <dbReference type="Proteomes" id="UP001564408"/>
    </source>
</evidence>
<comment type="similarity">
    <text evidence="1 5">Belongs to the FliD family.</text>
</comment>
<dbReference type="InterPro" id="IPR010809">
    <property type="entry name" value="FliD_C"/>
</dbReference>
<dbReference type="RefSeq" id="WP_369666286.1">
    <property type="nucleotide sequence ID" value="NZ_JBDKXB010000005.1"/>
</dbReference>
<keyword evidence="9" id="KW-1185">Reference proteome</keyword>
<dbReference type="Pfam" id="PF07195">
    <property type="entry name" value="FliD_C"/>
    <property type="match status" value="1"/>
</dbReference>
<dbReference type="Pfam" id="PF02465">
    <property type="entry name" value="FliD_N"/>
    <property type="match status" value="1"/>
</dbReference>
<proteinExistence type="inferred from homology"/>
<evidence type="ECO:0000256" key="5">
    <source>
        <dbReference type="RuleBase" id="RU362066"/>
    </source>
</evidence>
<reference evidence="8 9" key="1">
    <citation type="submission" date="2024-05" db="EMBL/GenBank/DDBJ databases">
        <title>Genome Sequence and Characterization of the New Strain Purple Sulfur Bacterium of Genus Thioalkalicoccus.</title>
        <authorList>
            <person name="Bryantseva I.A."/>
            <person name="Kyndt J.A."/>
            <person name="Imhoff J.F."/>
        </authorList>
    </citation>
    <scope>NUCLEOTIDE SEQUENCE [LARGE SCALE GENOMIC DNA]</scope>
    <source>
        <strain evidence="8 9">Um2</strain>
    </source>
</reference>
<gene>
    <name evidence="8" type="primary">fliD</name>
    <name evidence="8" type="ORF">ABC977_05700</name>
</gene>
<protein>
    <recommendedName>
        <fullName evidence="5">Flagellar hook-associated protein 2</fullName>
        <shortName evidence="5">HAP2</shortName>
    </recommendedName>
    <alternativeName>
        <fullName evidence="5">Flagellar cap protein</fullName>
    </alternativeName>
</protein>
<keyword evidence="8" id="KW-0969">Cilium</keyword>
<evidence type="ECO:0000313" key="8">
    <source>
        <dbReference type="EMBL" id="MEY6431901.1"/>
    </source>
</evidence>
<keyword evidence="4 5" id="KW-0975">Bacterial flagellum</keyword>
<evidence type="ECO:0000256" key="1">
    <source>
        <dbReference type="ARBA" id="ARBA00009764"/>
    </source>
</evidence>
<keyword evidence="5" id="KW-0964">Secreted</keyword>
<comment type="function">
    <text evidence="5">Required for morphogenesis and for the elongation of the flagellar filament by facilitating polymerization of the flagellin monomers at the tip of growing filament. Forms a capping structure, which prevents flagellin subunits (transported through the central channel of the flagellum) from leaking out without polymerization at the distal end.</text>
</comment>
<dbReference type="InterPro" id="IPR040026">
    <property type="entry name" value="FliD"/>
</dbReference>
<feature type="domain" description="Flagellar hook-associated protein 2 C-terminal" evidence="7">
    <location>
        <begin position="224"/>
        <end position="443"/>
    </location>
</feature>
<dbReference type="EMBL" id="JBDKXB010000005">
    <property type="protein sequence ID" value="MEY6431901.1"/>
    <property type="molecule type" value="Genomic_DNA"/>
</dbReference>
<evidence type="ECO:0000259" key="7">
    <source>
        <dbReference type="Pfam" id="PF07195"/>
    </source>
</evidence>
<comment type="subcellular location">
    <subcellularLocation>
        <location evidence="5">Secreted</location>
    </subcellularLocation>
    <subcellularLocation>
        <location evidence="5">Bacterial flagellum</location>
    </subcellularLocation>
</comment>
<accession>A0ABV4BBN6</accession>
<comment type="caution">
    <text evidence="8">The sequence shown here is derived from an EMBL/GenBank/DDBJ whole genome shotgun (WGS) entry which is preliminary data.</text>
</comment>
<evidence type="ECO:0000256" key="3">
    <source>
        <dbReference type="ARBA" id="ARBA00023054"/>
    </source>
</evidence>
<dbReference type="PANTHER" id="PTHR30288">
    <property type="entry name" value="FLAGELLAR CAP/ASSEMBLY PROTEIN FLID"/>
    <property type="match status" value="1"/>
</dbReference>
<dbReference type="InterPro" id="IPR003481">
    <property type="entry name" value="FliD_N"/>
</dbReference>
<keyword evidence="3" id="KW-0175">Coiled coil</keyword>
<dbReference type="Proteomes" id="UP001564408">
    <property type="component" value="Unassembled WGS sequence"/>
</dbReference>